<dbReference type="AlphaFoldDB" id="A0A1W5DEW4"/>
<evidence type="ECO:0000313" key="3">
    <source>
        <dbReference type="Proteomes" id="UP000192927"/>
    </source>
</evidence>
<dbReference type="GO" id="GO:0003676">
    <property type="term" value="F:nucleic acid binding"/>
    <property type="evidence" value="ECO:0007669"/>
    <property type="project" value="InterPro"/>
</dbReference>
<accession>A0A1W5DEW4</accession>
<organism evidence="2 3">
    <name type="scientific">Lasallia pustulata</name>
    <dbReference type="NCBI Taxonomy" id="136370"/>
    <lineage>
        <taxon>Eukaryota</taxon>
        <taxon>Fungi</taxon>
        <taxon>Dikarya</taxon>
        <taxon>Ascomycota</taxon>
        <taxon>Pezizomycotina</taxon>
        <taxon>Lecanoromycetes</taxon>
        <taxon>OSLEUM clade</taxon>
        <taxon>Umbilicariomycetidae</taxon>
        <taxon>Umbilicariales</taxon>
        <taxon>Umbilicariaceae</taxon>
        <taxon>Lasallia</taxon>
    </lineage>
</organism>
<dbReference type="InterPro" id="IPR036397">
    <property type="entry name" value="RNaseH_sf"/>
</dbReference>
<evidence type="ECO:0000256" key="1">
    <source>
        <dbReference type="SAM" id="MobiDB-lite"/>
    </source>
</evidence>
<name>A0A1W5DEW4_9LECA</name>
<proteinExistence type="predicted"/>
<reference evidence="3" key="1">
    <citation type="submission" date="2017-03" db="EMBL/GenBank/DDBJ databases">
        <authorList>
            <person name="Sharma R."/>
            <person name="Thines M."/>
        </authorList>
    </citation>
    <scope>NUCLEOTIDE SEQUENCE [LARGE SCALE GENOMIC DNA]</scope>
</reference>
<dbReference type="Proteomes" id="UP000192927">
    <property type="component" value="Unassembled WGS sequence"/>
</dbReference>
<keyword evidence="3" id="KW-1185">Reference proteome</keyword>
<protein>
    <recommendedName>
        <fullName evidence="4">Transposase Tc1-like domain-containing protein</fullName>
    </recommendedName>
</protein>
<feature type="compositionally biased region" description="Basic and acidic residues" evidence="1">
    <location>
        <begin position="187"/>
        <end position="196"/>
    </location>
</feature>
<dbReference type="EMBL" id="FWEW01003881">
    <property type="protein sequence ID" value="SLM41520.1"/>
    <property type="molecule type" value="Genomic_DNA"/>
</dbReference>
<dbReference type="Gene3D" id="3.30.420.10">
    <property type="entry name" value="Ribonuclease H-like superfamily/Ribonuclease H"/>
    <property type="match status" value="1"/>
</dbReference>
<evidence type="ECO:0000313" key="2">
    <source>
        <dbReference type="EMBL" id="SLM41520.1"/>
    </source>
</evidence>
<evidence type="ECO:0008006" key="4">
    <source>
        <dbReference type="Google" id="ProtNLM"/>
    </source>
</evidence>
<feature type="region of interest" description="Disordered" evidence="1">
    <location>
        <begin position="186"/>
        <end position="207"/>
    </location>
</feature>
<sequence>MISKDPRGGWNRKLTNAEIKRMDEAMEDDPELCTHSWKVIAKEVGIEGHCTQVLRTAMQDLGWHSRRALKKTKLSEAQRKMRLEAWKEVYCHWRDHHFKLVRYSDEKHFGEEYTGPMWVKRKPGTREDPCNIIYDEEKKRKRRESGKQVSRDRWGKINQEQYTELILKGEVATWKHRDQWVLEEDRDSGHGVHGTREPYGIQDGSLW</sequence>